<evidence type="ECO:0000256" key="4">
    <source>
        <dbReference type="ARBA" id="ARBA00023012"/>
    </source>
</evidence>
<dbReference type="Proteomes" id="UP001614394">
    <property type="component" value="Unassembled WGS sequence"/>
</dbReference>
<keyword evidence="6 9" id="KW-0238">DNA-binding</keyword>
<evidence type="ECO:0000259" key="11">
    <source>
        <dbReference type="PROSITE" id="PS50110"/>
    </source>
</evidence>
<dbReference type="PROSITE" id="PS50110">
    <property type="entry name" value="RESPONSE_REGULATORY"/>
    <property type="match status" value="1"/>
</dbReference>
<keyword evidence="7 9" id="KW-0010">Activator</keyword>
<dbReference type="PANTHER" id="PTHR45526:SF1">
    <property type="entry name" value="TRANSCRIPTIONAL REGULATORY PROTEIN DCUR-RELATED"/>
    <property type="match status" value="1"/>
</dbReference>
<comment type="subcellular location">
    <subcellularLocation>
        <location evidence="1 9">Cytoplasm</location>
    </subcellularLocation>
</comment>
<evidence type="ECO:0000256" key="9">
    <source>
        <dbReference type="PIRNR" id="PIRNR006171"/>
    </source>
</evidence>
<dbReference type="Pfam" id="PF00072">
    <property type="entry name" value="Response_reg"/>
    <property type="match status" value="1"/>
</dbReference>
<feature type="domain" description="Response regulatory" evidence="11">
    <location>
        <begin position="19"/>
        <end position="135"/>
    </location>
</feature>
<proteinExistence type="predicted"/>
<reference evidence="12 13" key="1">
    <citation type="submission" date="2024-10" db="EMBL/GenBank/DDBJ databases">
        <title>The Natural Products Discovery Center: Release of the First 8490 Sequenced Strains for Exploring Actinobacteria Biosynthetic Diversity.</title>
        <authorList>
            <person name="Kalkreuter E."/>
            <person name="Kautsar S.A."/>
            <person name="Yang D."/>
            <person name="Bader C.D."/>
            <person name="Teijaro C.N."/>
            <person name="Fluegel L."/>
            <person name="Davis C.M."/>
            <person name="Simpson J.R."/>
            <person name="Lauterbach L."/>
            <person name="Steele A.D."/>
            <person name="Gui C."/>
            <person name="Meng S."/>
            <person name="Li G."/>
            <person name="Viehrig K."/>
            <person name="Ye F."/>
            <person name="Su P."/>
            <person name="Kiefer A.F."/>
            <person name="Nichols A."/>
            <person name="Cepeda A.J."/>
            <person name="Yan W."/>
            <person name="Fan B."/>
            <person name="Jiang Y."/>
            <person name="Adhikari A."/>
            <person name="Zheng C.-J."/>
            <person name="Schuster L."/>
            <person name="Cowan T.M."/>
            <person name="Smanski M.J."/>
            <person name="Chevrette M.G."/>
            <person name="De Carvalho L.P.S."/>
            <person name="Shen B."/>
        </authorList>
    </citation>
    <scope>NUCLEOTIDE SEQUENCE [LARGE SCALE GENOMIC DNA]</scope>
    <source>
        <strain evidence="12 13">NPDC053399</strain>
    </source>
</reference>
<evidence type="ECO:0000256" key="6">
    <source>
        <dbReference type="ARBA" id="ARBA00023125"/>
    </source>
</evidence>
<organism evidence="12 13">
    <name type="scientific">Streptomyces fildesensis</name>
    <dbReference type="NCBI Taxonomy" id="375757"/>
    <lineage>
        <taxon>Bacteria</taxon>
        <taxon>Bacillati</taxon>
        <taxon>Actinomycetota</taxon>
        <taxon>Actinomycetes</taxon>
        <taxon>Kitasatosporales</taxon>
        <taxon>Streptomycetaceae</taxon>
        <taxon>Streptomyces</taxon>
    </lineage>
</organism>
<evidence type="ECO:0000256" key="8">
    <source>
        <dbReference type="ARBA" id="ARBA00023163"/>
    </source>
</evidence>
<dbReference type="RefSeq" id="WP_399643402.1">
    <property type="nucleotide sequence ID" value="NZ_JBITYG010000001.1"/>
</dbReference>
<keyword evidence="2 9" id="KW-0963">Cytoplasm</keyword>
<dbReference type="PANTHER" id="PTHR45526">
    <property type="entry name" value="TRANSCRIPTIONAL REGULATORY PROTEIN DPIA"/>
    <property type="match status" value="1"/>
</dbReference>
<name>A0ABW8BYB3_9ACTN</name>
<gene>
    <name evidence="12" type="ORF">ACIGXA_01390</name>
</gene>
<evidence type="ECO:0000313" key="12">
    <source>
        <dbReference type="EMBL" id="MFI9099149.1"/>
    </source>
</evidence>
<dbReference type="SUPFAM" id="SSF52172">
    <property type="entry name" value="CheY-like"/>
    <property type="match status" value="1"/>
</dbReference>
<protein>
    <recommendedName>
        <fullName evidence="9">Transcriptional regulatory protein</fullName>
    </recommendedName>
</protein>
<comment type="caution">
    <text evidence="12">The sequence shown here is derived from an EMBL/GenBank/DDBJ whole genome shotgun (WGS) entry which is preliminary data.</text>
</comment>
<dbReference type="InterPro" id="IPR051271">
    <property type="entry name" value="2C-system_Tx_regulators"/>
</dbReference>
<dbReference type="PIRSF" id="PIRSF006171">
    <property type="entry name" value="RR_citrat_malat"/>
    <property type="match status" value="1"/>
</dbReference>
<dbReference type="InterPro" id="IPR024187">
    <property type="entry name" value="Sig_transdc_resp-reg_cit/mal"/>
</dbReference>
<keyword evidence="8 9" id="KW-0804">Transcription</keyword>
<evidence type="ECO:0000256" key="10">
    <source>
        <dbReference type="PROSITE-ProRule" id="PRU00169"/>
    </source>
</evidence>
<feature type="modified residue" description="4-aspartylphosphate" evidence="10">
    <location>
        <position position="70"/>
    </location>
</feature>
<dbReference type="InterPro" id="IPR011006">
    <property type="entry name" value="CheY-like_superfamily"/>
</dbReference>
<dbReference type="Gene3D" id="3.40.50.2300">
    <property type="match status" value="1"/>
</dbReference>
<evidence type="ECO:0000256" key="2">
    <source>
        <dbReference type="ARBA" id="ARBA00022490"/>
    </source>
</evidence>
<evidence type="ECO:0000313" key="13">
    <source>
        <dbReference type="Proteomes" id="UP001614394"/>
    </source>
</evidence>
<keyword evidence="5 9" id="KW-0805">Transcription regulation</keyword>
<sequence>MSDIAHTGQKTVHSPGTSRVLVVEDDPIAAAAHGLYVERVAGFTVVGTVHSGGDALRFFRQHPVDLVLLDLHLPDGHGLQVVQAMRAAGHTADVIAVTSARDLGVVRQAVSAGVVQYLLKPFTFPTLRDRLDRWARFRRELAGGEASGQDEVDRALASLRSPEAPVLPKGLSAPTLEAVTAALREAVSGISANAAATAVGVSRITARRYLEHLVDTGRAVRSPQYGQVGRPELCYRWSPGPGRDGRGGG</sequence>
<keyword evidence="3 10" id="KW-0597">Phosphoprotein</keyword>
<keyword evidence="13" id="KW-1185">Reference proteome</keyword>
<evidence type="ECO:0000256" key="1">
    <source>
        <dbReference type="ARBA" id="ARBA00004496"/>
    </source>
</evidence>
<evidence type="ECO:0000256" key="3">
    <source>
        <dbReference type="ARBA" id="ARBA00022553"/>
    </source>
</evidence>
<dbReference type="InterPro" id="IPR001789">
    <property type="entry name" value="Sig_transdc_resp-reg_receiver"/>
</dbReference>
<keyword evidence="4 9" id="KW-0902">Two-component regulatory system</keyword>
<evidence type="ECO:0000256" key="7">
    <source>
        <dbReference type="ARBA" id="ARBA00023159"/>
    </source>
</evidence>
<dbReference type="EMBL" id="JBITYG010000001">
    <property type="protein sequence ID" value="MFI9099149.1"/>
    <property type="molecule type" value="Genomic_DNA"/>
</dbReference>
<accession>A0ABW8BYB3</accession>
<dbReference type="SMART" id="SM00448">
    <property type="entry name" value="REC"/>
    <property type="match status" value="1"/>
</dbReference>
<evidence type="ECO:0000256" key="5">
    <source>
        <dbReference type="ARBA" id="ARBA00023015"/>
    </source>
</evidence>